<name>A0A816AHB8_9BILA</name>
<dbReference type="Proteomes" id="UP000663855">
    <property type="component" value="Unassembled WGS sequence"/>
</dbReference>
<evidence type="ECO:0000313" key="2">
    <source>
        <dbReference type="EMBL" id="CAF2084763.1"/>
    </source>
</evidence>
<accession>A0A816AHB8</accession>
<dbReference type="EMBL" id="CAJNOV010016719">
    <property type="protein sequence ID" value="CAF1594974.1"/>
    <property type="molecule type" value="Genomic_DNA"/>
</dbReference>
<gene>
    <name evidence="1" type="ORF">CJN711_LOCUS34468</name>
    <name evidence="3" type="ORF">MBJ925_LOCUS23134</name>
    <name evidence="2" type="ORF">WKI299_LOCUS16897</name>
    <name evidence="4" type="ORF">XDN619_LOCUS33059</name>
</gene>
<dbReference type="Proteomes" id="UP000663887">
    <property type="component" value="Unassembled WGS sequence"/>
</dbReference>
<dbReference type="EMBL" id="CAJNRG010016695">
    <property type="protein sequence ID" value="CAF2206427.1"/>
    <property type="molecule type" value="Genomic_DNA"/>
</dbReference>
<organism evidence="1 5">
    <name type="scientific">Rotaria magnacalcarata</name>
    <dbReference type="NCBI Taxonomy" id="392030"/>
    <lineage>
        <taxon>Eukaryota</taxon>
        <taxon>Metazoa</taxon>
        <taxon>Spiralia</taxon>
        <taxon>Gnathifera</taxon>
        <taxon>Rotifera</taxon>
        <taxon>Eurotatoria</taxon>
        <taxon>Bdelloidea</taxon>
        <taxon>Philodinida</taxon>
        <taxon>Philodinidae</taxon>
        <taxon>Rotaria</taxon>
    </lineage>
</organism>
<dbReference type="EMBL" id="CAJNRF010006794">
    <property type="protein sequence ID" value="CAF2084763.1"/>
    <property type="molecule type" value="Genomic_DNA"/>
</dbReference>
<dbReference type="EMBL" id="CAJNRE010011819">
    <property type="protein sequence ID" value="CAF2105007.1"/>
    <property type="molecule type" value="Genomic_DNA"/>
</dbReference>
<dbReference type="Proteomes" id="UP000663856">
    <property type="component" value="Unassembled WGS sequence"/>
</dbReference>
<reference evidence="1" key="1">
    <citation type="submission" date="2021-02" db="EMBL/GenBank/DDBJ databases">
        <authorList>
            <person name="Nowell W R."/>
        </authorList>
    </citation>
    <scope>NUCLEOTIDE SEQUENCE</scope>
</reference>
<sequence length="66" mass="7757">MAIVTPDKNRLAFDFARKTFQLDQLIKQTPFHMMTPIQVQQFTNLSTEISALQNELYHLMIMDNDL</sequence>
<evidence type="ECO:0000313" key="5">
    <source>
        <dbReference type="Proteomes" id="UP000663855"/>
    </source>
</evidence>
<evidence type="ECO:0000313" key="1">
    <source>
        <dbReference type="EMBL" id="CAF1594974.1"/>
    </source>
</evidence>
<dbReference type="AlphaFoldDB" id="A0A816AHB8"/>
<evidence type="ECO:0000313" key="3">
    <source>
        <dbReference type="EMBL" id="CAF2105007.1"/>
    </source>
</evidence>
<dbReference type="Proteomes" id="UP000663824">
    <property type="component" value="Unassembled WGS sequence"/>
</dbReference>
<protein>
    <submittedName>
        <fullName evidence="1">Uncharacterized protein</fullName>
    </submittedName>
</protein>
<proteinExistence type="predicted"/>
<comment type="caution">
    <text evidence="1">The sequence shown here is derived from an EMBL/GenBank/DDBJ whole genome shotgun (WGS) entry which is preliminary data.</text>
</comment>
<evidence type="ECO:0000313" key="4">
    <source>
        <dbReference type="EMBL" id="CAF2206427.1"/>
    </source>
</evidence>